<feature type="non-terminal residue" evidence="3">
    <location>
        <position position="1"/>
    </location>
</feature>
<dbReference type="PANTHER" id="PTHR24133">
    <property type="entry name" value="ANKYRIN DOMAIN-CONTAINING"/>
    <property type="match status" value="1"/>
</dbReference>
<feature type="repeat" description="ANK" evidence="1">
    <location>
        <begin position="501"/>
        <end position="533"/>
    </location>
</feature>
<dbReference type="InterPro" id="IPR052391">
    <property type="entry name" value="E3_Ligase-Neurotoxin"/>
</dbReference>
<name>A0ABN9UNW6_9DINO</name>
<organism evidence="3 4">
    <name type="scientific">Prorocentrum cordatum</name>
    <dbReference type="NCBI Taxonomy" id="2364126"/>
    <lineage>
        <taxon>Eukaryota</taxon>
        <taxon>Sar</taxon>
        <taxon>Alveolata</taxon>
        <taxon>Dinophyceae</taxon>
        <taxon>Prorocentrales</taxon>
        <taxon>Prorocentraceae</taxon>
        <taxon>Prorocentrum</taxon>
    </lineage>
</organism>
<sequence>RAVRSPQAVPHGPRAHTHTHAQSKGFRRVRGPMGGADRLAPARHHLDAEEADAVSPAGHRGAPDADPEEQPDYLLLDILHHLPQGKAERLLSCLSARERALEDVRRRSRPEGERACGGGWPLSAQSRGRSSPARLCAEGPAGPRAAGGDRARQACRRLLSRAIGEGHAYVITGLADAGLQLPLDIIRGDAGLAGEAAFCGRADVLKALLRLGAPADGEDASGLRPLHYAAMVGSTEMITMFQRAGVGVSTRSRGGATAMHFAAGRGHVGAMRLLASFGAAPGLVEEKGFAPAHWAAYTGQASVFQTLANLGAPMGTLAMTTEPNTELQAWNAPVHIAAFHGHVAVLEVLAQLGAAHVTNSHGSTAAHSAARGGSARALEALGRLGCPIASANNLGRTPLVEAAEQGHASVIQALASLGEPMDTLVMTTEPNTNLRAWNAPVHIAAFHGHVAALEVLAQLGAAHATNSHGSTAAHCAARGGSTRALEVLARLGCPVAAPNYFGRTPFHDAAEQGHLPALRTLLRLGVPFSDVARTPDEFGQVPLEIAAEKGHEAVAEWLLHGRRWVVVGGLGSGGIVVRAGPGARSEQLPERLGTGAVVLELALEAGRVHFSKVSGAGPCCGWACVRLPGGRALLEELHGAPPHDAGEEAWWRLGRPILSNVVMLPETSDVLFLFTTWAPMVLSHDWSVAAGRF</sequence>
<feature type="region of interest" description="Disordered" evidence="2">
    <location>
        <begin position="105"/>
        <end position="148"/>
    </location>
</feature>
<dbReference type="Pfam" id="PF12796">
    <property type="entry name" value="Ank_2"/>
    <property type="match status" value="3"/>
</dbReference>
<feature type="repeat" description="ANK" evidence="1">
    <location>
        <begin position="221"/>
        <end position="253"/>
    </location>
</feature>
<keyword evidence="4" id="KW-1185">Reference proteome</keyword>
<dbReference type="InterPro" id="IPR036770">
    <property type="entry name" value="Ankyrin_rpt-contain_sf"/>
</dbReference>
<evidence type="ECO:0000256" key="1">
    <source>
        <dbReference type="PROSITE-ProRule" id="PRU00023"/>
    </source>
</evidence>
<evidence type="ECO:0000313" key="3">
    <source>
        <dbReference type="EMBL" id="CAK0860910.1"/>
    </source>
</evidence>
<dbReference type="Proteomes" id="UP001189429">
    <property type="component" value="Unassembled WGS sequence"/>
</dbReference>
<dbReference type="Gene3D" id="1.25.40.20">
    <property type="entry name" value="Ankyrin repeat-containing domain"/>
    <property type="match status" value="2"/>
</dbReference>
<dbReference type="SUPFAM" id="SSF48403">
    <property type="entry name" value="Ankyrin repeat"/>
    <property type="match status" value="1"/>
</dbReference>
<dbReference type="EMBL" id="CAUYUJ010016022">
    <property type="protein sequence ID" value="CAK0860910.1"/>
    <property type="molecule type" value="Genomic_DNA"/>
</dbReference>
<protein>
    <submittedName>
        <fullName evidence="3">Uncharacterized protein</fullName>
    </submittedName>
</protein>
<dbReference type="Pfam" id="PF13637">
    <property type="entry name" value="Ank_4"/>
    <property type="match status" value="1"/>
</dbReference>
<feature type="repeat" description="ANK" evidence="1">
    <location>
        <begin position="254"/>
        <end position="286"/>
    </location>
</feature>
<dbReference type="PROSITE" id="PS50297">
    <property type="entry name" value="ANK_REP_REGION"/>
    <property type="match status" value="3"/>
</dbReference>
<dbReference type="SMART" id="SM00248">
    <property type="entry name" value="ANK"/>
    <property type="match status" value="10"/>
</dbReference>
<dbReference type="PROSITE" id="PS50088">
    <property type="entry name" value="ANK_REPEAT"/>
    <property type="match status" value="3"/>
</dbReference>
<dbReference type="PANTHER" id="PTHR24133:SF40">
    <property type="entry name" value="ANKYRIN REPEAT DOMAIN 44"/>
    <property type="match status" value="1"/>
</dbReference>
<reference evidence="3" key="1">
    <citation type="submission" date="2023-10" db="EMBL/GenBank/DDBJ databases">
        <authorList>
            <person name="Chen Y."/>
            <person name="Shah S."/>
            <person name="Dougan E. K."/>
            <person name="Thang M."/>
            <person name="Chan C."/>
        </authorList>
    </citation>
    <scope>NUCLEOTIDE SEQUENCE [LARGE SCALE GENOMIC DNA]</scope>
</reference>
<proteinExistence type="predicted"/>
<dbReference type="InterPro" id="IPR002110">
    <property type="entry name" value="Ankyrin_rpt"/>
</dbReference>
<feature type="region of interest" description="Disordered" evidence="2">
    <location>
        <begin position="1"/>
        <end position="69"/>
    </location>
</feature>
<evidence type="ECO:0000256" key="2">
    <source>
        <dbReference type="SAM" id="MobiDB-lite"/>
    </source>
</evidence>
<gene>
    <name evidence="3" type="ORF">PCOR1329_LOCUS49737</name>
</gene>
<feature type="compositionally biased region" description="Basic and acidic residues" evidence="2">
    <location>
        <begin position="105"/>
        <end position="114"/>
    </location>
</feature>
<keyword evidence="1" id="KW-0040">ANK repeat</keyword>
<feature type="compositionally biased region" description="Basic residues" evidence="2">
    <location>
        <begin position="13"/>
        <end position="30"/>
    </location>
</feature>
<comment type="caution">
    <text evidence="3">The sequence shown here is derived from an EMBL/GenBank/DDBJ whole genome shotgun (WGS) entry which is preliminary data.</text>
</comment>
<accession>A0ABN9UNW6</accession>
<evidence type="ECO:0000313" key="4">
    <source>
        <dbReference type="Proteomes" id="UP001189429"/>
    </source>
</evidence>